<keyword evidence="4" id="KW-0472">Membrane</keyword>
<keyword evidence="2" id="KW-0812">Transmembrane</keyword>
<evidence type="ECO:0000256" key="2">
    <source>
        <dbReference type="ARBA" id="ARBA00022692"/>
    </source>
</evidence>
<dbReference type="GO" id="GO:0015275">
    <property type="term" value="F:stretch-activated, monoatomic cation-selective, calcium channel activity"/>
    <property type="evidence" value="ECO:0007669"/>
    <property type="project" value="TreeGrafter"/>
</dbReference>
<evidence type="ECO:0000256" key="5">
    <source>
        <dbReference type="ARBA" id="ARBA00023180"/>
    </source>
</evidence>
<reference evidence="9" key="1">
    <citation type="submission" date="2025-08" db="UniProtKB">
        <authorList>
            <consortium name="RefSeq"/>
        </authorList>
    </citation>
    <scope>IDENTIFICATION</scope>
    <source>
        <tissue evidence="9">Sperm</tissue>
    </source>
</reference>
<evidence type="ECO:0000313" key="9">
    <source>
        <dbReference type="RefSeq" id="XP_032834558.1"/>
    </source>
</evidence>
<proteinExistence type="inferred from homology"/>
<dbReference type="AlphaFoldDB" id="A0AAJ7UGY5"/>
<dbReference type="PANTHER" id="PTHR15819">
    <property type="entry name" value="TRANSMEMBRANE PROTEIN FAM155"/>
    <property type="match status" value="1"/>
</dbReference>
<feature type="region of interest" description="Disordered" evidence="7">
    <location>
        <begin position="176"/>
        <end position="235"/>
    </location>
</feature>
<keyword evidence="3" id="KW-1133">Transmembrane helix</keyword>
<evidence type="ECO:0000256" key="1">
    <source>
        <dbReference type="ARBA" id="ARBA00004141"/>
    </source>
</evidence>
<gene>
    <name evidence="9" type="primary">LOC116956821</name>
</gene>
<feature type="compositionally biased region" description="Low complexity" evidence="7">
    <location>
        <begin position="207"/>
        <end position="235"/>
    </location>
</feature>
<dbReference type="GO" id="GO:0098703">
    <property type="term" value="P:calcium ion import across plasma membrane"/>
    <property type="evidence" value="ECO:0007669"/>
    <property type="project" value="TreeGrafter"/>
</dbReference>
<evidence type="ECO:0000256" key="3">
    <source>
        <dbReference type="ARBA" id="ARBA00022989"/>
    </source>
</evidence>
<keyword evidence="5" id="KW-0325">Glycoprotein</keyword>
<dbReference type="Proteomes" id="UP001318040">
    <property type="component" value="Chromosome 67"/>
</dbReference>
<dbReference type="PANTHER" id="PTHR15819:SF11">
    <property type="entry name" value="MID1, ISOFORM A"/>
    <property type="match status" value="1"/>
</dbReference>
<sequence>MPFCSRYTLGDAVAAYSPRAEAEAWRCPGAAAGKGATEAAAAAGAAGGSCRACLAEFVRRDVEARGKHREFEEMMAKYVPRGSLPGWTPRCKSEYRRWLCAELLAVSQSGCTAPRPCRLYCFSVLGACPFILPDSDDHLHGGLPGFLCPNFPGRGSPTSSTHEPLCCDWWPDSGPAPATPTQGQQQQQQQRRRGQAATGASEEEDVSSSSSSPTSSASSASSPTSSSSSSSSRARRPCCSSRLRLCALVLALLHAVVTVAALGHAPGPGAWPSAADAGAPTHGPGAPASPPHRRGPSPEDSEPL</sequence>
<organism evidence="8 9">
    <name type="scientific">Petromyzon marinus</name>
    <name type="common">Sea lamprey</name>
    <dbReference type="NCBI Taxonomy" id="7757"/>
    <lineage>
        <taxon>Eukaryota</taxon>
        <taxon>Metazoa</taxon>
        <taxon>Chordata</taxon>
        <taxon>Craniata</taxon>
        <taxon>Vertebrata</taxon>
        <taxon>Cyclostomata</taxon>
        <taxon>Hyperoartia</taxon>
        <taxon>Petromyzontiformes</taxon>
        <taxon>Petromyzontidae</taxon>
        <taxon>Petromyzon</taxon>
    </lineage>
</organism>
<evidence type="ECO:0000256" key="7">
    <source>
        <dbReference type="SAM" id="MobiDB-lite"/>
    </source>
</evidence>
<dbReference type="KEGG" id="pmrn:116956821"/>
<name>A0AAJ7UGY5_PETMA</name>
<comment type="subcellular location">
    <subcellularLocation>
        <location evidence="1">Membrane</location>
        <topology evidence="1">Multi-pass membrane protein</topology>
    </subcellularLocation>
</comment>
<feature type="compositionally biased region" description="Low complexity" evidence="7">
    <location>
        <begin position="176"/>
        <end position="200"/>
    </location>
</feature>
<comment type="similarity">
    <text evidence="6">Belongs to the NALF family.</text>
</comment>
<evidence type="ECO:0000256" key="6">
    <source>
        <dbReference type="ARBA" id="ARBA00029445"/>
    </source>
</evidence>
<dbReference type="RefSeq" id="XP_032834558.1">
    <property type="nucleotide sequence ID" value="XM_032978667.1"/>
</dbReference>
<evidence type="ECO:0000313" key="8">
    <source>
        <dbReference type="Proteomes" id="UP001318040"/>
    </source>
</evidence>
<accession>A0AAJ7UGY5</accession>
<protein>
    <submittedName>
        <fullName evidence="9">Transmembrane protein FAM155A-like</fullName>
    </submittedName>
</protein>
<feature type="region of interest" description="Disordered" evidence="7">
    <location>
        <begin position="269"/>
        <end position="304"/>
    </location>
</feature>
<dbReference type="GO" id="GO:0005886">
    <property type="term" value="C:plasma membrane"/>
    <property type="evidence" value="ECO:0007669"/>
    <property type="project" value="TreeGrafter"/>
</dbReference>
<keyword evidence="8" id="KW-1185">Reference proteome</keyword>
<evidence type="ECO:0000256" key="4">
    <source>
        <dbReference type="ARBA" id="ARBA00023136"/>
    </source>
</evidence>
<feature type="compositionally biased region" description="Low complexity" evidence="7">
    <location>
        <begin position="274"/>
        <end position="286"/>
    </location>
</feature>
<dbReference type="InterPro" id="IPR055288">
    <property type="entry name" value="NALCN_aux_factor_1/2"/>
</dbReference>